<keyword evidence="3" id="KW-1185">Reference proteome</keyword>
<sequence>MSEKIRVADGVDGELATPAGDGEVPGLIVVHEWFGITDHVRALCDRLAAEGYLALAPDLYHGERATNEEDASLLMQKLSTGAAMQDVAAAVARLEQDPRCNGRIGIVGFCMGGAMAFAAAASVEGLRAAVPFYGIPIPGYFDASKVKCPIQAHFAARDEWATPARAQKFQSEVQANGGEMELHVYDAGHAFMREGDERAYDAKAANEAWSRALAYLAAKLKG</sequence>
<keyword evidence="2" id="KW-0378">Hydrolase</keyword>
<evidence type="ECO:0000259" key="1">
    <source>
        <dbReference type="Pfam" id="PF01738"/>
    </source>
</evidence>
<name>A0A0F6YHG4_9BACT</name>
<dbReference type="OrthoDB" id="9787933at2"/>
<protein>
    <submittedName>
        <fullName evidence="2">Dienelactone hydrolase family</fullName>
    </submittedName>
</protein>
<proteinExistence type="predicted"/>
<evidence type="ECO:0000313" key="3">
    <source>
        <dbReference type="Proteomes" id="UP000034883"/>
    </source>
</evidence>
<dbReference type="Gene3D" id="3.40.50.1820">
    <property type="entry name" value="alpha/beta hydrolase"/>
    <property type="match status" value="1"/>
</dbReference>
<accession>A0A0F6YHG4</accession>
<dbReference type="GO" id="GO:0016787">
    <property type="term" value="F:hydrolase activity"/>
    <property type="evidence" value="ECO:0007669"/>
    <property type="project" value="UniProtKB-KW"/>
</dbReference>
<dbReference type="EMBL" id="CP011125">
    <property type="protein sequence ID" value="AKF03988.1"/>
    <property type="molecule type" value="Genomic_DNA"/>
</dbReference>
<dbReference type="RefSeq" id="WP_053231390.1">
    <property type="nucleotide sequence ID" value="NZ_CP011125.1"/>
</dbReference>
<dbReference type="AlphaFoldDB" id="A0A0F6YHG4"/>
<dbReference type="InterPro" id="IPR029058">
    <property type="entry name" value="AB_hydrolase_fold"/>
</dbReference>
<gene>
    <name evidence="2" type="ORF">DB32_001137</name>
</gene>
<dbReference type="STRING" id="927083.DB32_001137"/>
<dbReference type="Pfam" id="PF01738">
    <property type="entry name" value="DLH"/>
    <property type="match status" value="1"/>
</dbReference>
<dbReference type="InterPro" id="IPR051049">
    <property type="entry name" value="Dienelactone_hydrolase-like"/>
</dbReference>
<organism evidence="2 3">
    <name type="scientific">Sandaracinus amylolyticus</name>
    <dbReference type="NCBI Taxonomy" id="927083"/>
    <lineage>
        <taxon>Bacteria</taxon>
        <taxon>Pseudomonadati</taxon>
        <taxon>Myxococcota</taxon>
        <taxon>Polyangia</taxon>
        <taxon>Polyangiales</taxon>
        <taxon>Sandaracinaceae</taxon>
        <taxon>Sandaracinus</taxon>
    </lineage>
</organism>
<reference evidence="2 3" key="1">
    <citation type="submission" date="2015-03" db="EMBL/GenBank/DDBJ databases">
        <title>Genome assembly of Sandaracinus amylolyticus DSM 53668.</title>
        <authorList>
            <person name="Sharma G."/>
            <person name="Subramanian S."/>
        </authorList>
    </citation>
    <scope>NUCLEOTIDE SEQUENCE [LARGE SCALE GENOMIC DNA]</scope>
    <source>
        <strain evidence="2 3">DSM 53668</strain>
    </source>
</reference>
<dbReference type="Proteomes" id="UP000034883">
    <property type="component" value="Chromosome"/>
</dbReference>
<feature type="domain" description="Dienelactone hydrolase" evidence="1">
    <location>
        <begin position="12"/>
        <end position="218"/>
    </location>
</feature>
<dbReference type="KEGG" id="samy:DB32_001137"/>
<dbReference type="PANTHER" id="PTHR46623">
    <property type="entry name" value="CARBOXYMETHYLENEBUTENOLIDASE-RELATED"/>
    <property type="match status" value="1"/>
</dbReference>
<dbReference type="InterPro" id="IPR002925">
    <property type="entry name" value="Dienelactn_hydro"/>
</dbReference>
<dbReference type="PANTHER" id="PTHR46623:SF6">
    <property type="entry name" value="ALPHA_BETA-HYDROLASES SUPERFAMILY PROTEIN"/>
    <property type="match status" value="1"/>
</dbReference>
<dbReference type="SUPFAM" id="SSF53474">
    <property type="entry name" value="alpha/beta-Hydrolases"/>
    <property type="match status" value="1"/>
</dbReference>
<evidence type="ECO:0000313" key="2">
    <source>
        <dbReference type="EMBL" id="AKF03988.1"/>
    </source>
</evidence>